<dbReference type="GO" id="GO:1990904">
    <property type="term" value="C:ribonucleoprotein complex"/>
    <property type="evidence" value="ECO:0007669"/>
    <property type="project" value="UniProtKB-KW"/>
</dbReference>
<keyword evidence="1" id="KW-0689">Ribosomal protein</keyword>
<evidence type="ECO:0000313" key="3">
    <source>
        <dbReference type="EMBL" id="VVU94371.1"/>
    </source>
</evidence>
<dbReference type="SUPFAM" id="SSF54189">
    <property type="entry name" value="Ribosomal proteins S24e, L23 and L15e"/>
    <property type="match status" value="1"/>
</dbReference>
<keyword evidence="2" id="KW-0687">Ribonucleoprotein</keyword>
<evidence type="ECO:0000256" key="2">
    <source>
        <dbReference type="ARBA" id="ARBA00023274"/>
    </source>
</evidence>
<gene>
    <name evidence="3" type="ORF">CPAV1605_93</name>
</gene>
<dbReference type="InterPro" id="IPR012678">
    <property type="entry name" value="Ribosomal_uL23/eL15/eS24_sf"/>
</dbReference>
<reference evidence="3" key="1">
    <citation type="submission" date="2019-09" db="EMBL/GenBank/DDBJ databases">
        <authorList>
            <person name="Needham M D."/>
        </authorList>
    </citation>
    <scope>NUCLEOTIDE SEQUENCE</scope>
</reference>
<protein>
    <submittedName>
        <fullName evidence="3">Uncharacterized protein</fullName>
    </submittedName>
</protein>
<dbReference type="GO" id="GO:0006412">
    <property type="term" value="P:translation"/>
    <property type="evidence" value="ECO:0007669"/>
    <property type="project" value="InterPro"/>
</dbReference>
<dbReference type="AlphaFoldDB" id="A0A5E8CGR4"/>
<evidence type="ECO:0000256" key="1">
    <source>
        <dbReference type="ARBA" id="ARBA00022980"/>
    </source>
</evidence>
<dbReference type="GO" id="GO:0003735">
    <property type="term" value="F:structural constituent of ribosome"/>
    <property type="evidence" value="ECO:0007669"/>
    <property type="project" value="InterPro"/>
</dbReference>
<sequence>MYILIAISIIYSLYYLIKISQNKKKIFHKLSFSEDQYAAGIKNAVESTCKVNKVDFNTMNTPRETRGVSNSHRKISKKAIVSLKQG</sequence>
<dbReference type="GO" id="GO:0005840">
    <property type="term" value="C:ribosome"/>
    <property type="evidence" value="ECO:0007669"/>
    <property type="project" value="UniProtKB-KW"/>
</dbReference>
<accession>A0A5E8CGR4</accession>
<name>A0A5E8CGR4_9ZZZZ</name>
<dbReference type="Gene3D" id="3.30.70.330">
    <property type="match status" value="1"/>
</dbReference>
<proteinExistence type="predicted"/>
<dbReference type="InterPro" id="IPR012677">
    <property type="entry name" value="Nucleotide-bd_a/b_plait_sf"/>
</dbReference>
<organism evidence="3">
    <name type="scientific">seawater metagenome</name>
    <dbReference type="NCBI Taxonomy" id="1561972"/>
    <lineage>
        <taxon>unclassified sequences</taxon>
        <taxon>metagenomes</taxon>
        <taxon>ecological metagenomes</taxon>
    </lineage>
</organism>
<dbReference type="EMBL" id="CABVLZ010000001">
    <property type="protein sequence ID" value="VVU94371.1"/>
    <property type="molecule type" value="Genomic_DNA"/>
</dbReference>